<comment type="function">
    <text evidence="1">Responsible for the formation of the pyrimidine heterocycle in the thiamine biosynthesis pathway. Catalyzes the formation of hydroxymethylpyrimidine phosphate (HMP-P) from histidine and pyridoxal phosphate (PLP). The protein uses PLP and the active site histidine to form HMP-P, generating an inactive enzyme. The enzyme can only undergo a single turnover, which suggests it is a suicide enzyme.</text>
</comment>
<dbReference type="Proteomes" id="UP000192731">
    <property type="component" value="Unassembled WGS sequence"/>
</dbReference>
<dbReference type="Pfam" id="PF09084">
    <property type="entry name" value="NMT1"/>
    <property type="match status" value="1"/>
</dbReference>
<comment type="pathway">
    <text evidence="2">Cofactor biosynthesis; thiamine diphosphate biosynthesis.</text>
</comment>
<keyword evidence="8" id="KW-0784">Thiamine biosynthesis</keyword>
<dbReference type="EMBL" id="FWWT01000006">
    <property type="protein sequence ID" value="SMB80794.1"/>
    <property type="molecule type" value="Genomic_DNA"/>
</dbReference>
<dbReference type="Gene3D" id="3.40.190.10">
    <property type="entry name" value="Periplasmic binding protein-like II"/>
    <property type="match status" value="1"/>
</dbReference>
<dbReference type="AlphaFoldDB" id="A0A1W1UJ65"/>
<keyword evidence="5" id="KW-0808">Transferase</keyword>
<dbReference type="GO" id="GO:0009228">
    <property type="term" value="P:thiamine biosynthetic process"/>
    <property type="evidence" value="ECO:0007669"/>
    <property type="project" value="UniProtKB-KW"/>
</dbReference>
<dbReference type="GO" id="GO:0046872">
    <property type="term" value="F:metal ion binding"/>
    <property type="evidence" value="ECO:0007669"/>
    <property type="project" value="UniProtKB-KW"/>
</dbReference>
<proteinExistence type="inferred from homology"/>
<keyword evidence="7" id="KW-0663">Pyridoxal phosphate</keyword>
<organism evidence="13 14">
    <name type="scientific">Desulfonispora thiosulfatigenes DSM 11270</name>
    <dbReference type="NCBI Taxonomy" id="656914"/>
    <lineage>
        <taxon>Bacteria</taxon>
        <taxon>Bacillati</taxon>
        <taxon>Bacillota</taxon>
        <taxon>Clostridia</taxon>
        <taxon>Eubacteriales</taxon>
        <taxon>Peptococcaceae</taxon>
        <taxon>Desulfonispora</taxon>
    </lineage>
</organism>
<evidence type="ECO:0000256" key="7">
    <source>
        <dbReference type="ARBA" id="ARBA00022898"/>
    </source>
</evidence>
<evidence type="ECO:0000256" key="5">
    <source>
        <dbReference type="ARBA" id="ARBA00022679"/>
    </source>
</evidence>
<evidence type="ECO:0000313" key="14">
    <source>
        <dbReference type="Proteomes" id="UP000192731"/>
    </source>
</evidence>
<evidence type="ECO:0000256" key="4">
    <source>
        <dbReference type="ARBA" id="ARBA00011738"/>
    </source>
</evidence>
<dbReference type="STRING" id="656914.SAMN00017405_1994"/>
<dbReference type="PANTHER" id="PTHR31528">
    <property type="entry name" value="4-AMINO-5-HYDROXYMETHYL-2-METHYLPYRIMIDINE PHOSPHATE SYNTHASE THI11-RELATED"/>
    <property type="match status" value="1"/>
</dbReference>
<evidence type="ECO:0000256" key="6">
    <source>
        <dbReference type="ARBA" id="ARBA00022723"/>
    </source>
</evidence>
<comment type="catalytic activity">
    <reaction evidence="11">
        <text>N(6)-(pyridoxal phosphate)-L-lysyl-[4-amino-5-hydroxymethyl-2-methylpyrimidine phosphate synthase] + L-histidyl-[4-amino-5-hydroxymethyl-2-methylpyrimidine phosphate synthase] + 2 Fe(3+) + 4 H2O = L-lysyl-[4-amino-5-hydroxymethyl-2-methylpyrimidine phosphate synthase] + (2S)-2-amino-5-hydroxy-4-oxopentanoyl-[4-amino-5-hydroxymethyl-2-methylpyrimidine phosphate synthase] + 4-amino-2-methyl-5-(phosphooxymethyl)pyrimidine + 3-oxopropanoate + 2 Fe(2+) + 2 H(+)</text>
        <dbReference type="Rhea" id="RHEA:65756"/>
        <dbReference type="Rhea" id="RHEA-COMP:16892"/>
        <dbReference type="Rhea" id="RHEA-COMP:16893"/>
        <dbReference type="Rhea" id="RHEA-COMP:16894"/>
        <dbReference type="Rhea" id="RHEA-COMP:16895"/>
        <dbReference type="ChEBI" id="CHEBI:15377"/>
        <dbReference type="ChEBI" id="CHEBI:15378"/>
        <dbReference type="ChEBI" id="CHEBI:29033"/>
        <dbReference type="ChEBI" id="CHEBI:29034"/>
        <dbReference type="ChEBI" id="CHEBI:29969"/>
        <dbReference type="ChEBI" id="CHEBI:29979"/>
        <dbReference type="ChEBI" id="CHEBI:33190"/>
        <dbReference type="ChEBI" id="CHEBI:58354"/>
        <dbReference type="ChEBI" id="CHEBI:143915"/>
        <dbReference type="ChEBI" id="CHEBI:157692"/>
    </reaction>
    <physiologicalReaction direction="left-to-right" evidence="11">
        <dbReference type="Rhea" id="RHEA:65757"/>
    </physiologicalReaction>
</comment>
<dbReference type="SUPFAM" id="SSF53850">
    <property type="entry name" value="Periplasmic binding protein-like II"/>
    <property type="match status" value="1"/>
</dbReference>
<evidence type="ECO:0000256" key="8">
    <source>
        <dbReference type="ARBA" id="ARBA00022977"/>
    </source>
</evidence>
<evidence type="ECO:0000256" key="9">
    <source>
        <dbReference type="ARBA" id="ARBA00023004"/>
    </source>
</evidence>
<keyword evidence="6" id="KW-0479">Metal-binding</keyword>
<dbReference type="GO" id="GO:0016740">
    <property type="term" value="F:transferase activity"/>
    <property type="evidence" value="ECO:0007669"/>
    <property type="project" value="UniProtKB-KW"/>
</dbReference>
<dbReference type="InterPro" id="IPR015168">
    <property type="entry name" value="SsuA/THI5"/>
</dbReference>
<evidence type="ECO:0000313" key="13">
    <source>
        <dbReference type="EMBL" id="SMB80794.1"/>
    </source>
</evidence>
<evidence type="ECO:0000256" key="10">
    <source>
        <dbReference type="ARBA" id="ARBA00033171"/>
    </source>
</evidence>
<evidence type="ECO:0000256" key="1">
    <source>
        <dbReference type="ARBA" id="ARBA00003469"/>
    </source>
</evidence>
<accession>A0A1W1UJ65</accession>
<dbReference type="PANTHER" id="PTHR31528:SF1">
    <property type="entry name" value="4-AMINO-5-HYDROXYMETHYL-2-METHYLPYRIMIDINE PHOSPHATE SYNTHASE THI11-RELATED"/>
    <property type="match status" value="1"/>
</dbReference>
<reference evidence="13 14" key="1">
    <citation type="submission" date="2017-04" db="EMBL/GenBank/DDBJ databases">
        <authorList>
            <person name="Afonso C.L."/>
            <person name="Miller P.J."/>
            <person name="Scott M.A."/>
            <person name="Spackman E."/>
            <person name="Goraichik I."/>
            <person name="Dimitrov K.M."/>
            <person name="Suarez D.L."/>
            <person name="Swayne D.E."/>
        </authorList>
    </citation>
    <scope>NUCLEOTIDE SEQUENCE [LARGE SCALE GENOMIC DNA]</scope>
    <source>
        <strain evidence="13 14">DSM 11270</strain>
    </source>
</reference>
<dbReference type="InterPro" id="IPR027939">
    <property type="entry name" value="NMT1/THI5"/>
</dbReference>
<keyword evidence="9" id="KW-0408">Iron</keyword>
<gene>
    <name evidence="13" type="ORF">SAMN00017405_1994</name>
</gene>
<sequence>MGLTEKDVTIVETGLLNFAPLIQGQVDATAATDTGLELGRQKGLGEVNVMEVKEYLNLPSDLYVMTEKTYQEKKEVINRFLEGYQNSTQWMIDNPEEAASLAVKYAIDGKDENINLKVINLRNVSSLSSNPKEEMLGELNLEILQKGADVYQRLGLINNKLDMSKVVVDDFILKK</sequence>
<evidence type="ECO:0000256" key="2">
    <source>
        <dbReference type="ARBA" id="ARBA00004948"/>
    </source>
</evidence>
<evidence type="ECO:0000256" key="11">
    <source>
        <dbReference type="ARBA" id="ARBA00048179"/>
    </source>
</evidence>
<evidence type="ECO:0000256" key="3">
    <source>
        <dbReference type="ARBA" id="ARBA00009406"/>
    </source>
</evidence>
<comment type="similarity">
    <text evidence="3">Belongs to the NMT1/THI5 family.</text>
</comment>
<comment type="subunit">
    <text evidence="4">Homodimer.</text>
</comment>
<name>A0A1W1UJ65_DESTI</name>
<evidence type="ECO:0000259" key="12">
    <source>
        <dbReference type="Pfam" id="PF09084"/>
    </source>
</evidence>
<keyword evidence="14" id="KW-1185">Reference proteome</keyword>
<protein>
    <recommendedName>
        <fullName evidence="10">Thiamine pyrimidine synthase</fullName>
    </recommendedName>
</protein>
<feature type="domain" description="SsuA/THI5-like" evidence="12">
    <location>
        <begin position="2"/>
        <end position="98"/>
    </location>
</feature>